<dbReference type="PANTHER" id="PTHR42961">
    <property type="entry name" value="IRON-SULFUR PROTEIN NUBPL"/>
    <property type="match status" value="1"/>
</dbReference>
<feature type="binding site" evidence="6">
    <location>
        <begin position="121"/>
        <end position="128"/>
    </location>
    <ligand>
        <name>ATP</name>
        <dbReference type="ChEBI" id="CHEBI:30616"/>
    </ligand>
</feature>
<dbReference type="GO" id="GO:0051539">
    <property type="term" value="F:4 iron, 4 sulfur cluster binding"/>
    <property type="evidence" value="ECO:0007669"/>
    <property type="project" value="TreeGrafter"/>
</dbReference>
<proteinExistence type="inferred from homology"/>
<evidence type="ECO:0000256" key="5">
    <source>
        <dbReference type="ARBA" id="ARBA00023014"/>
    </source>
</evidence>
<dbReference type="PANTHER" id="PTHR42961:SF2">
    <property type="entry name" value="IRON-SULFUR PROTEIN NUBPL"/>
    <property type="match status" value="1"/>
</dbReference>
<dbReference type="InterPro" id="IPR027417">
    <property type="entry name" value="P-loop_NTPase"/>
</dbReference>
<dbReference type="Gene3D" id="3.30.300.130">
    <property type="entry name" value="Fe-S cluster assembly (FSCA)"/>
    <property type="match status" value="1"/>
</dbReference>
<dbReference type="CDD" id="cd02037">
    <property type="entry name" value="Mrp_NBP35"/>
    <property type="match status" value="1"/>
</dbReference>
<protein>
    <recommendedName>
        <fullName evidence="6">Iron-sulfur cluster carrier protein</fullName>
    </recommendedName>
</protein>
<dbReference type="AlphaFoldDB" id="A2C523"/>
<dbReference type="SUPFAM" id="SSF117916">
    <property type="entry name" value="Fe-S cluster assembly (FSCA) domain-like"/>
    <property type="match status" value="1"/>
</dbReference>
<dbReference type="eggNOG" id="COG0489">
    <property type="taxonomic scope" value="Bacteria"/>
</dbReference>
<evidence type="ECO:0000256" key="2">
    <source>
        <dbReference type="ARBA" id="ARBA00022741"/>
    </source>
</evidence>
<reference evidence="10" key="1">
    <citation type="journal article" date="2007" name="PLoS Genet.">
        <title>Patterns and implications of gene gain and loss in the evolution of Prochlorococcus.</title>
        <authorList>
            <person name="Kettler G.C."/>
            <person name="Martiny A.C."/>
            <person name="Huang K."/>
            <person name="Zucker J."/>
            <person name="Coleman M.L."/>
            <person name="Rodrigue S."/>
            <person name="Chen F."/>
            <person name="Lapidus A."/>
            <person name="Ferriera S."/>
            <person name="Johnson J."/>
            <person name="Steglich C."/>
            <person name="Church G.M."/>
            <person name="Richardson P."/>
            <person name="Chisholm S.W."/>
        </authorList>
    </citation>
    <scope>NUCLEOTIDE SEQUENCE [LARGE SCALE GENOMIC DNA]</scope>
    <source>
        <strain evidence="10">NATL1A</strain>
    </source>
</reference>
<comment type="function">
    <text evidence="6">Binds and transfers iron-sulfur (Fe-S) clusters to target apoproteins. Can hydrolyze ATP.</text>
</comment>
<dbReference type="InterPro" id="IPR002744">
    <property type="entry name" value="MIP18-like"/>
</dbReference>
<keyword evidence="5 6" id="KW-0411">Iron-sulfur</keyword>
<feature type="domain" description="MIP18 family-like" evidence="8">
    <location>
        <begin position="11"/>
        <end position="82"/>
    </location>
</feature>
<comment type="subunit">
    <text evidence="6">Homodimer.</text>
</comment>
<dbReference type="EMBL" id="CP000553">
    <property type="protein sequence ID" value="ABM76583.1"/>
    <property type="molecule type" value="Genomic_DNA"/>
</dbReference>
<dbReference type="GO" id="GO:0016887">
    <property type="term" value="F:ATP hydrolysis activity"/>
    <property type="evidence" value="ECO:0007669"/>
    <property type="project" value="UniProtKB-UniRule"/>
</dbReference>
<dbReference type="HOGENOM" id="CLU_024839_0_0_3"/>
<evidence type="ECO:0000256" key="3">
    <source>
        <dbReference type="ARBA" id="ARBA00022840"/>
    </source>
</evidence>
<dbReference type="Pfam" id="PF01883">
    <property type="entry name" value="FeS_assembly_P"/>
    <property type="match status" value="1"/>
</dbReference>
<evidence type="ECO:0000256" key="4">
    <source>
        <dbReference type="ARBA" id="ARBA00023004"/>
    </source>
</evidence>
<evidence type="ECO:0000313" key="10">
    <source>
        <dbReference type="Proteomes" id="UP000002592"/>
    </source>
</evidence>
<dbReference type="GO" id="GO:0005524">
    <property type="term" value="F:ATP binding"/>
    <property type="evidence" value="ECO:0007669"/>
    <property type="project" value="UniProtKB-UniRule"/>
</dbReference>
<keyword evidence="4 6" id="KW-0408">Iron</keyword>
<evidence type="ECO:0000259" key="8">
    <source>
        <dbReference type="Pfam" id="PF01883"/>
    </source>
</evidence>
<dbReference type="KEGG" id="pme:NATL1_20271"/>
<dbReference type="InterPro" id="IPR044304">
    <property type="entry name" value="NUBPL-like"/>
</dbReference>
<evidence type="ECO:0000256" key="1">
    <source>
        <dbReference type="ARBA" id="ARBA00022723"/>
    </source>
</evidence>
<keyword evidence="6" id="KW-0378">Hydrolase</keyword>
<evidence type="ECO:0000256" key="7">
    <source>
        <dbReference type="SAM" id="MobiDB-lite"/>
    </source>
</evidence>
<sequence>MQYKLRMQTNDKVLKAFHSVKDVGSERSIVELGWLEIVSVKPPKIVVRLNLPNFAIAQRGQMAVDIRESIKSLEDIEEVQIEIGDSSPSKESPIGQAGHGSQSQGLTAIPKVKNVIAISSGKGGVGKSTVAVNLACALSQKGFKVGLLDADIYGPNTPYMLGVSEITPEVSGSGAEQKIIPIETCGIGMVSMGLLIDQNQPVIWRGPMLNGIIRQFLYQASWGERDFLIVDLPPGTGDAQLSLAQAVPMAGVIIVTTPQNVSLQDSRRGLAMFKQMNIPVLGVIENMTYFIPPDQPQKSYKIFGSGGGSQLAKENNVPLLSQIPIETDTFSGTGKDLPVVHTSRDSITAKVFLELAGTLCNALSVKQ</sequence>
<dbReference type="HAMAP" id="MF_02040">
    <property type="entry name" value="Mrp_NBP35"/>
    <property type="match status" value="1"/>
</dbReference>
<dbReference type="GO" id="GO:0016226">
    <property type="term" value="P:iron-sulfur cluster assembly"/>
    <property type="evidence" value="ECO:0007669"/>
    <property type="project" value="InterPro"/>
</dbReference>
<keyword evidence="3 6" id="KW-0067">ATP-binding</keyword>
<organism evidence="9 10">
    <name type="scientific">Prochlorococcus marinus (strain NATL1A)</name>
    <dbReference type="NCBI Taxonomy" id="167555"/>
    <lineage>
        <taxon>Bacteria</taxon>
        <taxon>Bacillati</taxon>
        <taxon>Cyanobacteriota</taxon>
        <taxon>Cyanophyceae</taxon>
        <taxon>Synechococcales</taxon>
        <taxon>Prochlorococcaceae</taxon>
        <taxon>Prochlorococcus</taxon>
    </lineage>
</organism>
<dbReference type="Proteomes" id="UP000002592">
    <property type="component" value="Chromosome"/>
</dbReference>
<keyword evidence="2 6" id="KW-0547">Nucleotide-binding</keyword>
<dbReference type="InterPro" id="IPR034904">
    <property type="entry name" value="FSCA_dom_sf"/>
</dbReference>
<dbReference type="InterPro" id="IPR033756">
    <property type="entry name" value="YlxH/NBP35"/>
</dbReference>
<evidence type="ECO:0000256" key="6">
    <source>
        <dbReference type="HAMAP-Rule" id="MF_02040"/>
    </source>
</evidence>
<accession>A2C523</accession>
<dbReference type="FunFam" id="3.40.50.300:FF:001119">
    <property type="entry name" value="Iron-sulfur cluster carrier protein"/>
    <property type="match status" value="1"/>
</dbReference>
<name>A2C523_PROM1</name>
<evidence type="ECO:0000313" key="9">
    <source>
        <dbReference type="EMBL" id="ABM76583.1"/>
    </source>
</evidence>
<dbReference type="Pfam" id="PF10609">
    <property type="entry name" value="ParA"/>
    <property type="match status" value="1"/>
</dbReference>
<dbReference type="Gene3D" id="3.40.50.300">
    <property type="entry name" value="P-loop containing nucleotide triphosphate hydrolases"/>
    <property type="match status" value="1"/>
</dbReference>
<dbReference type="GO" id="GO:0140663">
    <property type="term" value="F:ATP-dependent FeS chaperone activity"/>
    <property type="evidence" value="ECO:0007669"/>
    <property type="project" value="InterPro"/>
</dbReference>
<keyword evidence="1 6" id="KW-0479">Metal-binding</keyword>
<dbReference type="SUPFAM" id="SSF52540">
    <property type="entry name" value="P-loop containing nucleoside triphosphate hydrolases"/>
    <property type="match status" value="1"/>
</dbReference>
<dbReference type="GO" id="GO:0046872">
    <property type="term" value="F:metal ion binding"/>
    <property type="evidence" value="ECO:0007669"/>
    <property type="project" value="UniProtKB-KW"/>
</dbReference>
<comment type="similarity">
    <text evidence="6">Belongs to the Mrp/NBP35 ATP-binding proteins family.</text>
</comment>
<dbReference type="InterPro" id="IPR019591">
    <property type="entry name" value="Mrp/NBP35_ATP-bd"/>
</dbReference>
<feature type="region of interest" description="Disordered" evidence="7">
    <location>
        <begin position="84"/>
        <end position="104"/>
    </location>
</feature>
<gene>
    <name evidence="9" type="primary">mrp</name>
    <name evidence="9" type="ordered locus">NATL1_20271</name>
</gene>